<proteinExistence type="predicted"/>
<evidence type="ECO:0000313" key="3">
    <source>
        <dbReference type="Proteomes" id="UP000634229"/>
    </source>
</evidence>
<feature type="region of interest" description="Disordered" evidence="1">
    <location>
        <begin position="211"/>
        <end position="232"/>
    </location>
</feature>
<evidence type="ECO:0000313" key="2">
    <source>
        <dbReference type="EMBL" id="MBL1098626.1"/>
    </source>
</evidence>
<gene>
    <name evidence="2" type="ORF">JK363_18565</name>
</gene>
<evidence type="ECO:0000256" key="1">
    <source>
        <dbReference type="SAM" id="MobiDB-lite"/>
    </source>
</evidence>
<reference evidence="2 3" key="1">
    <citation type="submission" date="2021-01" db="EMBL/GenBank/DDBJ databases">
        <title>WGS of actinomycetes isolated from Thailand.</title>
        <authorList>
            <person name="Thawai C."/>
        </authorList>
    </citation>
    <scope>NUCLEOTIDE SEQUENCE [LARGE SCALE GENOMIC DNA]</scope>
    <source>
        <strain evidence="2 3">CA1R205</strain>
    </source>
</reference>
<organism evidence="2 3">
    <name type="scientific">Streptomyces coffeae</name>
    <dbReference type="NCBI Taxonomy" id="621382"/>
    <lineage>
        <taxon>Bacteria</taxon>
        <taxon>Bacillati</taxon>
        <taxon>Actinomycetota</taxon>
        <taxon>Actinomycetes</taxon>
        <taxon>Kitasatosporales</taxon>
        <taxon>Streptomycetaceae</taxon>
        <taxon>Streptomyces</taxon>
    </lineage>
</organism>
<accession>A0ABS1NEZ8</accession>
<keyword evidence="3" id="KW-1185">Reference proteome</keyword>
<protein>
    <submittedName>
        <fullName evidence="2">SUKH-4 family immunity protein</fullName>
    </submittedName>
</protein>
<dbReference type="Pfam" id="PF14435">
    <property type="entry name" value="SUKH-4"/>
    <property type="match status" value="1"/>
</dbReference>
<sequence>MVDDLDDPARLLNIERSVVRAAIGAGAELGVGGEVFQQAEALFGEQEVPRAEFASWLHFAATVLGHDGYARRIEATEPGMPWRAVWAWWRPVGQCVAHPNLGGYRSVKRHTYEGRGIIRVKDHWEDTWLDLETGRPLPPPVEGSAVPVECPRPWHTDKDVDHFHDRQLFAPESWAEAEPLAGEDGRTRYLVNEVHGIALLDTDPAVLRDWPRGRMDHTSAEGGSPGQSPVYEDPDGPLTAAWLDETFAAVSVTRIPESKLPSTLEHTASRAHLRDIGLPTWWACAWTTFAPHPADQITPLSDADAHGAEMPDGTDATDLLAFGTSEHGDLYLHRRDGTVHILTPVLEDEKWAMVLLAPDLDFFTRCLEGVVRYMNASWHPYPDEEGMGQVFVMQMDGFAPSLELLDPDSPSGSVWGYFLAGITELDEDGF</sequence>
<dbReference type="Proteomes" id="UP000634229">
    <property type="component" value="Unassembled WGS sequence"/>
</dbReference>
<name>A0ABS1NEZ8_9ACTN</name>
<dbReference type="EMBL" id="JAERRF010000009">
    <property type="protein sequence ID" value="MBL1098626.1"/>
    <property type="molecule type" value="Genomic_DNA"/>
</dbReference>
<dbReference type="InterPro" id="IPR025851">
    <property type="entry name" value="SUKH-4"/>
</dbReference>
<comment type="caution">
    <text evidence="2">The sequence shown here is derived from an EMBL/GenBank/DDBJ whole genome shotgun (WGS) entry which is preliminary data.</text>
</comment>